<name>A9D4U7_9GAMM</name>
<protein>
    <submittedName>
        <fullName evidence="1">Uncharacterized protein</fullName>
    </submittedName>
</protein>
<proteinExistence type="predicted"/>
<accession>A9D4U7</accession>
<dbReference type="AlphaFoldDB" id="A9D4U7"/>
<dbReference type="Proteomes" id="UP000005839">
    <property type="component" value="Unassembled WGS sequence"/>
</dbReference>
<dbReference type="EMBL" id="ABIC01000010">
    <property type="protein sequence ID" value="EDQ01319.1"/>
    <property type="molecule type" value="Genomic_DNA"/>
</dbReference>
<sequence>MMHLITHTQEDARFQSQLIGTDEGIAA</sequence>
<keyword evidence="2" id="KW-1185">Reference proteome</keyword>
<organism evidence="1 2">
    <name type="scientific">Shewanella benthica KT99</name>
    <dbReference type="NCBI Taxonomy" id="314608"/>
    <lineage>
        <taxon>Bacteria</taxon>
        <taxon>Pseudomonadati</taxon>
        <taxon>Pseudomonadota</taxon>
        <taxon>Gammaproteobacteria</taxon>
        <taxon>Alteromonadales</taxon>
        <taxon>Shewanellaceae</taxon>
        <taxon>Shewanella</taxon>
    </lineage>
</organism>
<reference evidence="1 2" key="1">
    <citation type="submission" date="2007-10" db="EMBL/GenBank/DDBJ databases">
        <authorList>
            <person name="Yayanos A."/>
            <person name="Ferriera S."/>
            <person name="Johnson J."/>
            <person name="Kravitz S."/>
            <person name="Halpern A."/>
            <person name="Remington K."/>
            <person name="Beeson K."/>
            <person name="Tran B."/>
            <person name="Rogers Y.-H."/>
            <person name="Friedman R."/>
            <person name="Venter J.C."/>
        </authorList>
    </citation>
    <scope>NUCLEOTIDE SEQUENCE [LARGE SCALE GENOMIC DNA]</scope>
    <source>
        <strain evidence="1 2">KT99</strain>
    </source>
</reference>
<comment type="caution">
    <text evidence="1">The sequence shown here is derived from an EMBL/GenBank/DDBJ whole genome shotgun (WGS) entry which is preliminary data.</text>
</comment>
<evidence type="ECO:0000313" key="1">
    <source>
        <dbReference type="EMBL" id="EDQ01319.1"/>
    </source>
</evidence>
<evidence type="ECO:0000313" key="2">
    <source>
        <dbReference type="Proteomes" id="UP000005839"/>
    </source>
</evidence>
<gene>
    <name evidence="1" type="ORF">KT99_01741</name>
</gene>